<evidence type="ECO:0000256" key="2">
    <source>
        <dbReference type="ARBA" id="ARBA00004196"/>
    </source>
</evidence>
<organism evidence="10 11">
    <name type="scientific">Limnohabitans curvus</name>
    <dbReference type="NCBI Taxonomy" id="323423"/>
    <lineage>
        <taxon>Bacteria</taxon>
        <taxon>Pseudomonadati</taxon>
        <taxon>Pseudomonadota</taxon>
        <taxon>Betaproteobacteria</taxon>
        <taxon>Burkholderiales</taxon>
        <taxon>Comamonadaceae</taxon>
        <taxon>Limnohabitans</taxon>
    </lineage>
</organism>
<evidence type="ECO:0000256" key="6">
    <source>
        <dbReference type="ARBA" id="ARBA00022833"/>
    </source>
</evidence>
<keyword evidence="3" id="KW-0645">Protease</keyword>
<evidence type="ECO:0000256" key="3">
    <source>
        <dbReference type="ARBA" id="ARBA00022670"/>
    </source>
</evidence>
<evidence type="ECO:0000313" key="10">
    <source>
        <dbReference type="EMBL" id="PUE60733.1"/>
    </source>
</evidence>
<dbReference type="InterPro" id="IPR016047">
    <property type="entry name" value="M23ase_b-sheet_dom"/>
</dbReference>
<evidence type="ECO:0000256" key="7">
    <source>
        <dbReference type="ARBA" id="ARBA00023049"/>
    </source>
</evidence>
<name>A0A315ESJ1_9BURK</name>
<feature type="domain" description="M23ase beta-sheet core" evidence="8">
    <location>
        <begin position="284"/>
        <end position="378"/>
    </location>
</feature>
<accession>A0A315ESJ1</accession>
<keyword evidence="4" id="KW-0479">Metal-binding</keyword>
<dbReference type="InterPro" id="IPR011055">
    <property type="entry name" value="Dup_hybrid_motif"/>
</dbReference>
<keyword evidence="6" id="KW-0862">Zinc</keyword>
<evidence type="ECO:0000313" key="11">
    <source>
        <dbReference type="Proteomes" id="UP000251341"/>
    </source>
</evidence>
<dbReference type="Gene3D" id="3.10.450.350">
    <property type="match status" value="2"/>
</dbReference>
<comment type="subcellular location">
    <subcellularLocation>
        <location evidence="2">Cell envelope</location>
    </subcellularLocation>
</comment>
<dbReference type="Proteomes" id="UP000251341">
    <property type="component" value="Unassembled WGS sequence"/>
</dbReference>
<dbReference type="GO" id="GO:0004222">
    <property type="term" value="F:metalloendopeptidase activity"/>
    <property type="evidence" value="ECO:0007669"/>
    <property type="project" value="TreeGrafter"/>
</dbReference>
<gene>
    <name evidence="10" type="ORF">B9Z44_05375</name>
</gene>
<dbReference type="PANTHER" id="PTHR21666:SF288">
    <property type="entry name" value="CELL DIVISION PROTEIN YTFB"/>
    <property type="match status" value="1"/>
</dbReference>
<evidence type="ECO:0000259" key="9">
    <source>
        <dbReference type="Pfam" id="PF19425"/>
    </source>
</evidence>
<feature type="domain" description="Csd3-like second N-terminal" evidence="9">
    <location>
        <begin position="155"/>
        <end position="270"/>
    </location>
</feature>
<keyword evidence="5" id="KW-0378">Hydrolase</keyword>
<dbReference type="Pfam" id="PF19425">
    <property type="entry name" value="Csd3_N2"/>
    <property type="match status" value="1"/>
</dbReference>
<reference evidence="10 11" key="1">
    <citation type="submission" date="2017-04" db="EMBL/GenBank/DDBJ databases">
        <title>Unexpected and diverse lifestyles within the genus Limnohabitans.</title>
        <authorList>
            <person name="Kasalicky V."/>
            <person name="Mehrshad M."/>
            <person name="Andrei S.-A."/>
            <person name="Salcher M."/>
            <person name="Kratochvilova H."/>
            <person name="Simek K."/>
            <person name="Ghai R."/>
        </authorList>
    </citation>
    <scope>NUCLEOTIDE SEQUENCE [LARGE SCALE GENOMIC DNA]</scope>
    <source>
        <strain evidence="10 11">MWH-C5</strain>
    </source>
</reference>
<dbReference type="Pfam" id="PF01551">
    <property type="entry name" value="Peptidase_M23"/>
    <property type="match status" value="1"/>
</dbReference>
<keyword evidence="11" id="KW-1185">Reference proteome</keyword>
<dbReference type="SUPFAM" id="SSF51261">
    <property type="entry name" value="Duplicated hybrid motif"/>
    <property type="match status" value="1"/>
</dbReference>
<dbReference type="GO" id="GO:0030313">
    <property type="term" value="C:cell envelope"/>
    <property type="evidence" value="ECO:0007669"/>
    <property type="project" value="UniProtKB-SubCell"/>
</dbReference>
<keyword evidence="7" id="KW-0482">Metalloprotease</keyword>
<dbReference type="InterPro" id="IPR045834">
    <property type="entry name" value="Csd3_N2"/>
</dbReference>
<sequence length="421" mass="45476">MAGVAVALSVVGGGAFAVASLDAGVASMPLRQVVENVNTVTFPNLWADKPLQLFRSDLTRSSDTADSLLSRLGLSDPEAAAYLRNARTARQQLMGRAGRMVSVEGDAEHRLTRLTARWANDDGENFTRWIMERNAEGFVAREETARLNVGTRMGNGTIQSSLFAATDDADIPDSVASQLADIFAGDIDFHRALRKGDRFAVVYESLEADGEVLRTGRVLSAEFVNNGKTHQAFWFQEANAKEGGYYNADGISLRRAYLASPLAFSRMTSGFKMRFHPILQTWRAHLGVDYAAPTGTAVRSVGQGIVDVAGTQGGFGNVVMVKHANGHTTVYAHLSRINVKRGQSVMQGQTLGLVGATGWATGPHLHFEFRVNGQHKDPITMARQSVSVEVSAAAREQFKRHATLAKIDLTAAASAQISRAE</sequence>
<evidence type="ECO:0000256" key="1">
    <source>
        <dbReference type="ARBA" id="ARBA00001947"/>
    </source>
</evidence>
<dbReference type="GO" id="GO:0046872">
    <property type="term" value="F:metal ion binding"/>
    <property type="evidence" value="ECO:0007669"/>
    <property type="project" value="UniProtKB-KW"/>
</dbReference>
<dbReference type="PANTHER" id="PTHR21666">
    <property type="entry name" value="PEPTIDASE-RELATED"/>
    <property type="match status" value="1"/>
</dbReference>
<evidence type="ECO:0000259" key="8">
    <source>
        <dbReference type="Pfam" id="PF01551"/>
    </source>
</evidence>
<evidence type="ECO:0000256" key="4">
    <source>
        <dbReference type="ARBA" id="ARBA00022723"/>
    </source>
</evidence>
<comment type="caution">
    <text evidence="10">The sequence shown here is derived from an EMBL/GenBank/DDBJ whole genome shotgun (WGS) entry which is preliminary data.</text>
</comment>
<protein>
    <submittedName>
        <fullName evidence="10">Peptidase M23</fullName>
    </submittedName>
</protein>
<dbReference type="Gene3D" id="2.70.70.10">
    <property type="entry name" value="Glucose Permease (Domain IIA)"/>
    <property type="match status" value="1"/>
</dbReference>
<proteinExistence type="predicted"/>
<dbReference type="EMBL" id="NESP01000001">
    <property type="protein sequence ID" value="PUE60733.1"/>
    <property type="molecule type" value="Genomic_DNA"/>
</dbReference>
<dbReference type="GO" id="GO:0006508">
    <property type="term" value="P:proteolysis"/>
    <property type="evidence" value="ECO:0007669"/>
    <property type="project" value="UniProtKB-KW"/>
</dbReference>
<evidence type="ECO:0000256" key="5">
    <source>
        <dbReference type="ARBA" id="ARBA00022801"/>
    </source>
</evidence>
<dbReference type="InterPro" id="IPR050570">
    <property type="entry name" value="Cell_wall_metabolism_enzyme"/>
</dbReference>
<dbReference type="CDD" id="cd12797">
    <property type="entry name" value="M23_peptidase"/>
    <property type="match status" value="1"/>
</dbReference>
<dbReference type="AlphaFoldDB" id="A0A315ESJ1"/>
<comment type="cofactor">
    <cofactor evidence="1">
        <name>Zn(2+)</name>
        <dbReference type="ChEBI" id="CHEBI:29105"/>
    </cofactor>
</comment>